<keyword evidence="10 15" id="KW-0460">Magnesium</keyword>
<dbReference type="PRINTS" id="PR00509">
    <property type="entry name" value="PGMPMM"/>
</dbReference>
<dbReference type="EC" id="5.4.2.2" evidence="6"/>
<feature type="domain" description="Alpha-D-phosphohexomutase C-terminal" evidence="16">
    <location>
        <begin position="509"/>
        <end position="551"/>
    </location>
</feature>
<dbReference type="Gene3D" id="3.40.120.10">
    <property type="entry name" value="Alpha-D-Glucose-1,6-Bisphosphate, subunit A, domain 3"/>
    <property type="match status" value="3"/>
</dbReference>
<evidence type="ECO:0000259" key="17">
    <source>
        <dbReference type="Pfam" id="PF02878"/>
    </source>
</evidence>
<dbReference type="InterPro" id="IPR016055">
    <property type="entry name" value="A-D-PHexomutase_a/b/a-I/II/III"/>
</dbReference>
<evidence type="ECO:0000256" key="13">
    <source>
        <dbReference type="ARBA" id="ARBA00041398"/>
    </source>
</evidence>
<evidence type="ECO:0000256" key="14">
    <source>
        <dbReference type="ARBA" id="ARBA00041467"/>
    </source>
</evidence>
<evidence type="ECO:0000313" key="21">
    <source>
        <dbReference type="Proteomes" id="UP000266918"/>
    </source>
</evidence>
<feature type="domain" description="Alpha-D-phosphohexomutase alpha/beta/alpha" evidence="17">
    <location>
        <begin position="41"/>
        <end position="180"/>
    </location>
</feature>
<keyword evidence="9 15" id="KW-0479">Metal-binding</keyword>
<evidence type="ECO:0000256" key="9">
    <source>
        <dbReference type="ARBA" id="ARBA00022723"/>
    </source>
</evidence>
<protein>
    <recommendedName>
        <fullName evidence="12">Phosphoglucomutase</fullName>
        <ecNumber evidence="6">5.4.2.2</ecNumber>
    </recommendedName>
    <alternativeName>
        <fullName evidence="14">Alpha-phosphoglucomutase</fullName>
    </alternativeName>
    <alternativeName>
        <fullName evidence="13">Glucose phosphomutase</fullName>
    </alternativeName>
</protein>
<accession>A0AAJ5NM86</accession>
<dbReference type="GO" id="GO:0006006">
    <property type="term" value="P:glucose metabolic process"/>
    <property type="evidence" value="ECO:0007669"/>
    <property type="project" value="UniProtKB-KW"/>
</dbReference>
<evidence type="ECO:0000313" key="20">
    <source>
        <dbReference type="EMBL" id="VDY71521.1"/>
    </source>
</evidence>
<evidence type="ECO:0000259" key="19">
    <source>
        <dbReference type="Pfam" id="PF02880"/>
    </source>
</evidence>
<dbReference type="AlphaFoldDB" id="A0AAJ5NM86"/>
<dbReference type="RefSeq" id="WP_125331039.1">
    <property type="nucleotide sequence ID" value="NZ_CP076611.1"/>
</dbReference>
<evidence type="ECO:0000256" key="10">
    <source>
        <dbReference type="ARBA" id="ARBA00022842"/>
    </source>
</evidence>
<keyword evidence="11 20" id="KW-0413">Isomerase</keyword>
<evidence type="ECO:0000256" key="7">
    <source>
        <dbReference type="ARBA" id="ARBA00022526"/>
    </source>
</evidence>
<dbReference type="GO" id="GO:0000287">
    <property type="term" value="F:magnesium ion binding"/>
    <property type="evidence" value="ECO:0007669"/>
    <property type="project" value="InterPro"/>
</dbReference>
<dbReference type="Pfam" id="PF02879">
    <property type="entry name" value="PGM_PMM_II"/>
    <property type="match status" value="1"/>
</dbReference>
<dbReference type="Pfam" id="PF02878">
    <property type="entry name" value="PGM_PMM_I"/>
    <property type="match status" value="1"/>
</dbReference>
<dbReference type="InterPro" id="IPR005841">
    <property type="entry name" value="Alpha-D-phosphohexomutase_SF"/>
</dbReference>
<dbReference type="Proteomes" id="UP000266918">
    <property type="component" value="Chromosome"/>
</dbReference>
<dbReference type="InterPro" id="IPR005845">
    <property type="entry name" value="A-D-PHexomutase_a/b/a-II"/>
</dbReference>
<dbReference type="PROSITE" id="PS00710">
    <property type="entry name" value="PGM_PMM"/>
    <property type="match status" value="1"/>
</dbReference>
<dbReference type="PANTHER" id="PTHR45745:SF1">
    <property type="entry name" value="PHOSPHOGLUCOMUTASE 2B-RELATED"/>
    <property type="match status" value="1"/>
</dbReference>
<reference evidence="20 21" key="1">
    <citation type="submission" date="2018-12" db="EMBL/GenBank/DDBJ databases">
        <authorList>
            <consortium name="Pathogen Informatics"/>
        </authorList>
    </citation>
    <scope>NUCLEOTIDE SEQUENCE [LARGE SCALE GENOMIC DNA]</scope>
    <source>
        <strain evidence="21">NCTC 10904</strain>
    </source>
</reference>
<dbReference type="Gene3D" id="3.30.310.50">
    <property type="entry name" value="Alpha-D-phosphohexomutase, C-terminal domain"/>
    <property type="match status" value="1"/>
</dbReference>
<evidence type="ECO:0000259" key="16">
    <source>
        <dbReference type="Pfam" id="PF00408"/>
    </source>
</evidence>
<dbReference type="InterPro" id="IPR005843">
    <property type="entry name" value="A-D-PHexomutase_C"/>
</dbReference>
<sequence>MTYQDNFKKWLDYAELPDYLRQDLNSMDEKTKEDAFYTNLEFGTAGMRGLIGAGTNRINIYVVRQATEGLARLIEEKGDEFKKRGVAIAYDSRHFSPEFAFESAAVLAKHGIKSYVFESLRPTPELSFAVRHLGTFAGIMITASHNPAPFNGYKVYGEDGGQMPPHDADALTDYIRAIENPFAIEVADVEAEKASGLIEVIGDAIDAEYLKEVKDVNINQKLIDEYGKDMKIVYTPLHGTGEMLARRALAQAGFDSVEIVEAQAVADPDFSTVKSPNPESQAAFALAEELGRKVGADVLVATDPDADRVGVEVLQKDGSYLNLSGNQIGAIMAKYILEAHKSAGTLPANAALCKSIVSTDLVTKIAESYGASMFNVLTGFKFIAEKIQEFEEKHNHTYMMGFEESFGYLIKPFVRDKDAIQAVLVVAELAAYYRSRGLTLADGIEEIYKEYGYFAEKTISVTLSGVDGAEQIKAIMAKFRDNGPKDFNATAISVTEDFKAQTSTAADGTVTALTTPPSDVLKYTLADGSWIAVRPSGTEPKIKFYIAVVGDSNENAQAKIAAIEAEINAFIK</sequence>
<comment type="similarity">
    <text evidence="5 15">Belongs to the phosphohexose mutase family.</text>
</comment>
<evidence type="ECO:0000256" key="12">
    <source>
        <dbReference type="ARBA" id="ARBA00039995"/>
    </source>
</evidence>
<feature type="domain" description="Alpha-D-phosphohexomutase alpha/beta/alpha" evidence="18">
    <location>
        <begin position="225"/>
        <end position="311"/>
    </location>
</feature>
<dbReference type="EMBL" id="LR134002">
    <property type="protein sequence ID" value="VDY71521.1"/>
    <property type="molecule type" value="Genomic_DNA"/>
</dbReference>
<evidence type="ECO:0000256" key="6">
    <source>
        <dbReference type="ARBA" id="ARBA00012728"/>
    </source>
</evidence>
<comment type="pathway">
    <text evidence="3">Glycolipid metabolism; diglucosyl-diacylglycerol biosynthesis.</text>
</comment>
<evidence type="ECO:0000256" key="4">
    <source>
        <dbReference type="ARBA" id="ARBA00005189"/>
    </source>
</evidence>
<dbReference type="GO" id="GO:0006166">
    <property type="term" value="P:purine ribonucleoside salvage"/>
    <property type="evidence" value="ECO:0007669"/>
    <property type="project" value="TreeGrafter"/>
</dbReference>
<name>A0AAJ5NM86_STRSA</name>
<dbReference type="SUPFAM" id="SSF53738">
    <property type="entry name" value="Phosphoglucomutase, first 3 domains"/>
    <property type="match status" value="3"/>
</dbReference>
<dbReference type="GO" id="GO:0008973">
    <property type="term" value="F:phosphopentomutase activity"/>
    <property type="evidence" value="ECO:0007669"/>
    <property type="project" value="TreeGrafter"/>
</dbReference>
<organism evidence="20 21">
    <name type="scientific">Streptococcus sanguinis</name>
    <dbReference type="NCBI Taxonomy" id="1305"/>
    <lineage>
        <taxon>Bacteria</taxon>
        <taxon>Bacillati</taxon>
        <taxon>Bacillota</taxon>
        <taxon>Bacilli</taxon>
        <taxon>Lactobacillales</taxon>
        <taxon>Streptococcaceae</taxon>
        <taxon>Streptococcus</taxon>
    </lineage>
</organism>
<dbReference type="GO" id="GO:0004614">
    <property type="term" value="F:phosphoglucomutase activity"/>
    <property type="evidence" value="ECO:0007669"/>
    <property type="project" value="UniProtKB-EC"/>
</dbReference>
<keyword evidence="7" id="KW-0119">Carbohydrate metabolism</keyword>
<keyword evidence="7" id="KW-0313">Glucose metabolism</keyword>
<evidence type="ECO:0000256" key="3">
    <source>
        <dbReference type="ARBA" id="ARBA00005164"/>
    </source>
</evidence>
<evidence type="ECO:0000256" key="8">
    <source>
        <dbReference type="ARBA" id="ARBA00022553"/>
    </source>
</evidence>
<evidence type="ECO:0000256" key="1">
    <source>
        <dbReference type="ARBA" id="ARBA00000443"/>
    </source>
</evidence>
<dbReference type="CDD" id="cd05799">
    <property type="entry name" value="PGM2"/>
    <property type="match status" value="1"/>
</dbReference>
<dbReference type="SUPFAM" id="SSF55957">
    <property type="entry name" value="Phosphoglucomutase, C-terminal domain"/>
    <property type="match status" value="1"/>
</dbReference>
<dbReference type="PANTHER" id="PTHR45745">
    <property type="entry name" value="PHOSPHOMANNOMUTASE 45A"/>
    <property type="match status" value="1"/>
</dbReference>
<dbReference type="InterPro" id="IPR005844">
    <property type="entry name" value="A-D-PHexomutase_a/b/a-I"/>
</dbReference>
<dbReference type="InterPro" id="IPR005846">
    <property type="entry name" value="A-D-PHexomutase_a/b/a-III"/>
</dbReference>
<proteinExistence type="inferred from homology"/>
<comment type="catalytic activity">
    <reaction evidence="1">
        <text>alpha-D-glucose 1-phosphate = alpha-D-glucose 6-phosphate</text>
        <dbReference type="Rhea" id="RHEA:23536"/>
        <dbReference type="ChEBI" id="CHEBI:58225"/>
        <dbReference type="ChEBI" id="CHEBI:58601"/>
        <dbReference type="EC" id="5.4.2.2"/>
    </reaction>
</comment>
<evidence type="ECO:0000259" key="18">
    <source>
        <dbReference type="Pfam" id="PF02879"/>
    </source>
</evidence>
<comment type="cofactor">
    <cofactor evidence="2">
        <name>Mg(2+)</name>
        <dbReference type="ChEBI" id="CHEBI:18420"/>
    </cofactor>
</comment>
<evidence type="ECO:0000256" key="15">
    <source>
        <dbReference type="RuleBase" id="RU004326"/>
    </source>
</evidence>
<dbReference type="Pfam" id="PF02880">
    <property type="entry name" value="PGM_PMM_III"/>
    <property type="match status" value="1"/>
</dbReference>
<gene>
    <name evidence="20" type="primary">pgm</name>
    <name evidence="20" type="ORF">NCTC10904_01126</name>
</gene>
<dbReference type="InterPro" id="IPR036900">
    <property type="entry name" value="A-D-PHexomutase_C_sf"/>
</dbReference>
<keyword evidence="8" id="KW-0597">Phosphoprotein</keyword>
<evidence type="ECO:0000256" key="11">
    <source>
        <dbReference type="ARBA" id="ARBA00023235"/>
    </source>
</evidence>
<evidence type="ECO:0000256" key="2">
    <source>
        <dbReference type="ARBA" id="ARBA00001946"/>
    </source>
</evidence>
<dbReference type="Pfam" id="PF00408">
    <property type="entry name" value="PGM_PMM_IV"/>
    <property type="match status" value="1"/>
</dbReference>
<comment type="pathway">
    <text evidence="4">Lipid metabolism.</text>
</comment>
<evidence type="ECO:0000256" key="5">
    <source>
        <dbReference type="ARBA" id="ARBA00010231"/>
    </source>
</evidence>
<feature type="domain" description="Alpha-D-phosphohexomutase alpha/beta/alpha" evidence="19">
    <location>
        <begin position="325"/>
        <end position="451"/>
    </location>
</feature>
<dbReference type="InterPro" id="IPR016066">
    <property type="entry name" value="A-D-PHexomutase_CS"/>
</dbReference>